<name>A0AAX6F451_IRIPA</name>
<feature type="compositionally biased region" description="Basic and acidic residues" evidence="10">
    <location>
        <begin position="63"/>
        <end position="72"/>
    </location>
</feature>
<evidence type="ECO:0000256" key="3">
    <source>
        <dbReference type="ARBA" id="ARBA00012483"/>
    </source>
</evidence>
<feature type="compositionally biased region" description="Polar residues" evidence="10">
    <location>
        <begin position="442"/>
        <end position="474"/>
    </location>
</feature>
<dbReference type="InterPro" id="IPR013083">
    <property type="entry name" value="Znf_RING/FYVE/PHD"/>
</dbReference>
<dbReference type="InterPro" id="IPR001841">
    <property type="entry name" value="Znf_RING"/>
</dbReference>
<dbReference type="PANTHER" id="PTHR22937:SF224">
    <property type="entry name" value="E3 UBIQUITIN-PROTEIN LIGASE MBR1-RELATED"/>
    <property type="match status" value="1"/>
</dbReference>
<dbReference type="SUPFAM" id="SSF57850">
    <property type="entry name" value="RING/U-box"/>
    <property type="match status" value="1"/>
</dbReference>
<sequence length="653" mass="70634">MDQEVYWNSMLHSLVEAQDMPDYLLSPDNADIPYVNMDTQDNADLNVWTSGGPSSAGHSLNEGNHDESEDHELLASQTANASGGVSIEEGRMLSVENVNINLNRTEVSDEQLFSHNFNLADAPQIPEHIASHISMTENSDGRPGSSLDGLRLGCKRKIIEGVAGPSSASGSASFFHPSENNLVHSVSADHNDNANASINISSPSSYLSGPSSSQEQSTSRVSPITGGNAPDYYPPASVVAGSDSSRRSFRPRINPVHQYDIFPSHIFSSRNTARRSSIWTPNESSSQLLFDQRLESRPTPASSSSQSRPYAPAIPGMPPHVHPLPQDATSGYGVGSSSSSINSGERLLALRDANTRGVPGSIVSEQPSFIPTTEMRHLVQDATNRSVTNQSARLVGNTTPSGAGTSSGVNTSAGLTRVPYQDTQLSRSLAEVVHRTLLPSVGSESGGQSDNITLQQSAHSATSQELVSESISPSNQPPVIRSSRLMDVQSDGVPLSVRSLAAREGRSRMLSEIRNALDLVRRGEILRFEDIFMLDPSVFHGVSDLQDRHRDMRLDVDNMSYEELLALEDQIGNVSTGLSEERISKCLKQHKHSSFTVTILAEPEPCCICQEEYMEGEDLGTLDCGHDFHAACIKQWLMCKNLCPICKTTALVT</sequence>
<dbReference type="EC" id="2.3.2.27" evidence="3"/>
<evidence type="ECO:0000256" key="7">
    <source>
        <dbReference type="ARBA" id="ARBA00022786"/>
    </source>
</evidence>
<dbReference type="SMART" id="SM00184">
    <property type="entry name" value="RING"/>
    <property type="match status" value="1"/>
</dbReference>
<organism evidence="13 14">
    <name type="scientific">Iris pallida</name>
    <name type="common">Sweet iris</name>
    <dbReference type="NCBI Taxonomy" id="29817"/>
    <lineage>
        <taxon>Eukaryota</taxon>
        <taxon>Viridiplantae</taxon>
        <taxon>Streptophyta</taxon>
        <taxon>Embryophyta</taxon>
        <taxon>Tracheophyta</taxon>
        <taxon>Spermatophyta</taxon>
        <taxon>Magnoliopsida</taxon>
        <taxon>Liliopsida</taxon>
        <taxon>Asparagales</taxon>
        <taxon>Iridaceae</taxon>
        <taxon>Iridoideae</taxon>
        <taxon>Irideae</taxon>
        <taxon>Iris</taxon>
    </lineage>
</organism>
<keyword evidence="5" id="KW-0479">Metal-binding</keyword>
<comment type="pathway">
    <text evidence="2">Protein modification; protein ubiquitination.</text>
</comment>
<feature type="region of interest" description="Disordered" evidence="10">
    <location>
        <begin position="440"/>
        <end position="480"/>
    </location>
</feature>
<evidence type="ECO:0000256" key="10">
    <source>
        <dbReference type="SAM" id="MobiDB-lite"/>
    </source>
</evidence>
<feature type="compositionally biased region" description="Low complexity" evidence="10">
    <location>
        <begin position="297"/>
        <end position="313"/>
    </location>
</feature>
<dbReference type="PANTHER" id="PTHR22937">
    <property type="entry name" value="E3 UBIQUITIN-PROTEIN LIGASE RNF165"/>
    <property type="match status" value="1"/>
</dbReference>
<dbReference type="InterPro" id="IPR045191">
    <property type="entry name" value="MBR1/2-like"/>
</dbReference>
<reference evidence="13" key="2">
    <citation type="submission" date="2023-04" db="EMBL/GenBank/DDBJ databases">
        <authorList>
            <person name="Bruccoleri R.E."/>
            <person name="Oakeley E.J."/>
            <person name="Faust A.-M."/>
            <person name="Dessus-Babus S."/>
            <person name="Altorfer M."/>
            <person name="Burckhardt D."/>
            <person name="Oertli M."/>
            <person name="Naumann U."/>
            <person name="Petersen F."/>
            <person name="Wong J."/>
        </authorList>
    </citation>
    <scope>NUCLEOTIDE SEQUENCE</scope>
    <source>
        <strain evidence="13">GSM-AAB239-AS_SAM_17_03QT</strain>
        <tissue evidence="13">Leaf</tissue>
    </source>
</reference>
<evidence type="ECO:0000259" key="11">
    <source>
        <dbReference type="PROSITE" id="PS50089"/>
    </source>
</evidence>
<protein>
    <recommendedName>
        <fullName evidence="3">RING-type E3 ubiquitin transferase</fullName>
        <ecNumber evidence="3">2.3.2.27</ecNumber>
    </recommendedName>
</protein>
<dbReference type="GO" id="GO:0008270">
    <property type="term" value="F:zinc ion binding"/>
    <property type="evidence" value="ECO:0007669"/>
    <property type="project" value="UniProtKB-KW"/>
</dbReference>
<keyword evidence="6 9" id="KW-0863">Zinc-finger</keyword>
<evidence type="ECO:0000313" key="14">
    <source>
        <dbReference type="Proteomes" id="UP001140949"/>
    </source>
</evidence>
<feature type="compositionally biased region" description="Polar residues" evidence="10">
    <location>
        <begin position="394"/>
        <end position="414"/>
    </location>
</feature>
<comment type="catalytic activity">
    <reaction evidence="1">
        <text>S-ubiquitinyl-[E2 ubiquitin-conjugating enzyme]-L-cysteine + [acceptor protein]-L-lysine = [E2 ubiquitin-conjugating enzyme]-L-cysteine + N(6)-ubiquitinyl-[acceptor protein]-L-lysine.</text>
        <dbReference type="EC" id="2.3.2.27"/>
    </reaction>
</comment>
<dbReference type="GO" id="GO:0043161">
    <property type="term" value="P:proteasome-mediated ubiquitin-dependent protein catabolic process"/>
    <property type="evidence" value="ECO:0007669"/>
    <property type="project" value="UniProtKB-ARBA"/>
</dbReference>
<dbReference type="GO" id="GO:0061630">
    <property type="term" value="F:ubiquitin protein ligase activity"/>
    <property type="evidence" value="ECO:0007669"/>
    <property type="project" value="UniProtKB-EC"/>
</dbReference>
<dbReference type="Proteomes" id="UP001140949">
    <property type="component" value="Unassembled WGS sequence"/>
</dbReference>
<feature type="region of interest" description="Disordered" evidence="10">
    <location>
        <begin position="45"/>
        <end position="72"/>
    </location>
</feature>
<dbReference type="EMBL" id="JANAVB010032018">
    <property type="protein sequence ID" value="KAJ6810983.1"/>
    <property type="molecule type" value="Genomic_DNA"/>
</dbReference>
<dbReference type="EMBL" id="JANAVB010043219">
    <property type="protein sequence ID" value="KAJ6793132.1"/>
    <property type="molecule type" value="Genomic_DNA"/>
</dbReference>
<evidence type="ECO:0000256" key="9">
    <source>
        <dbReference type="PROSITE-ProRule" id="PRU00175"/>
    </source>
</evidence>
<keyword evidence="7" id="KW-0833">Ubl conjugation pathway</keyword>
<feature type="domain" description="RING-type" evidence="11">
    <location>
        <begin position="606"/>
        <end position="647"/>
    </location>
</feature>
<dbReference type="AlphaFoldDB" id="A0AAX6F451"/>
<keyword evidence="14" id="KW-1185">Reference proteome</keyword>
<evidence type="ECO:0000256" key="8">
    <source>
        <dbReference type="ARBA" id="ARBA00022833"/>
    </source>
</evidence>
<keyword evidence="4" id="KW-0808">Transferase</keyword>
<comment type="caution">
    <text evidence="13">The sequence shown here is derived from an EMBL/GenBank/DDBJ whole genome shotgun (WGS) entry which is preliminary data.</text>
</comment>
<evidence type="ECO:0000256" key="2">
    <source>
        <dbReference type="ARBA" id="ARBA00004906"/>
    </source>
</evidence>
<proteinExistence type="predicted"/>
<dbReference type="FunFam" id="3.30.40.10:FF:000309">
    <property type="entry name" value="E3 ubiquitin-protein ligase MBR2"/>
    <property type="match status" value="1"/>
</dbReference>
<evidence type="ECO:0000256" key="5">
    <source>
        <dbReference type="ARBA" id="ARBA00022723"/>
    </source>
</evidence>
<dbReference type="PROSITE" id="PS50089">
    <property type="entry name" value="ZF_RING_2"/>
    <property type="match status" value="1"/>
</dbReference>
<evidence type="ECO:0000256" key="4">
    <source>
        <dbReference type="ARBA" id="ARBA00022679"/>
    </source>
</evidence>
<evidence type="ECO:0000313" key="12">
    <source>
        <dbReference type="EMBL" id="KAJ6793132.1"/>
    </source>
</evidence>
<evidence type="ECO:0000313" key="13">
    <source>
        <dbReference type="EMBL" id="KAJ6810983.1"/>
    </source>
</evidence>
<dbReference type="Pfam" id="PF13639">
    <property type="entry name" value="zf-RING_2"/>
    <property type="match status" value="1"/>
</dbReference>
<dbReference type="GO" id="GO:0010228">
    <property type="term" value="P:vegetative to reproductive phase transition of meristem"/>
    <property type="evidence" value="ECO:0007669"/>
    <property type="project" value="UniProtKB-ARBA"/>
</dbReference>
<feature type="region of interest" description="Disordered" evidence="10">
    <location>
        <begin position="292"/>
        <end position="338"/>
    </location>
</feature>
<dbReference type="Gene3D" id="3.30.40.10">
    <property type="entry name" value="Zinc/RING finger domain, C3HC4 (zinc finger)"/>
    <property type="match status" value="1"/>
</dbReference>
<keyword evidence="8" id="KW-0862">Zinc</keyword>
<evidence type="ECO:0000256" key="6">
    <source>
        <dbReference type="ARBA" id="ARBA00022771"/>
    </source>
</evidence>
<gene>
    <name evidence="12" type="ORF">M6B38_111150</name>
    <name evidence="13" type="ORF">M6B38_156005</name>
</gene>
<feature type="region of interest" description="Disordered" evidence="10">
    <location>
        <begin position="394"/>
        <end position="415"/>
    </location>
</feature>
<accession>A0AAX6F451</accession>
<feature type="compositionally biased region" description="Polar residues" evidence="10">
    <location>
        <begin position="45"/>
        <end position="62"/>
    </location>
</feature>
<evidence type="ECO:0000256" key="1">
    <source>
        <dbReference type="ARBA" id="ARBA00000900"/>
    </source>
</evidence>
<feature type="compositionally biased region" description="Low complexity" evidence="10">
    <location>
        <begin position="194"/>
        <end position="222"/>
    </location>
</feature>
<feature type="region of interest" description="Disordered" evidence="10">
    <location>
        <begin position="194"/>
        <end position="250"/>
    </location>
</feature>
<reference evidence="13" key="1">
    <citation type="journal article" date="2023" name="GigaByte">
        <title>Genome assembly of the bearded iris, Iris pallida Lam.</title>
        <authorList>
            <person name="Bruccoleri R.E."/>
            <person name="Oakeley E.J."/>
            <person name="Faust A.M.E."/>
            <person name="Altorfer M."/>
            <person name="Dessus-Babus S."/>
            <person name="Burckhardt D."/>
            <person name="Oertli M."/>
            <person name="Naumann U."/>
            <person name="Petersen F."/>
            <person name="Wong J."/>
        </authorList>
    </citation>
    <scope>NUCLEOTIDE SEQUENCE</scope>
    <source>
        <strain evidence="13">GSM-AAB239-AS_SAM_17_03QT</strain>
    </source>
</reference>